<dbReference type="AlphaFoldDB" id="A0A1W9KNQ2"/>
<sequence>MGISKSVDFLGNLRRLAEAHGGKLLSTEWKGCAAKYRFAFADGREFETRASRIGQPSQGWPKDPDAYFRNYSKNRGSIHLDEMRRIAEASGGQLLSTEWVGDTGKYRFAFADGREFEAQIGSIRRGWPKDPDAYFRTYGDGRESLLLGEMRRIAAENGGKLLSRKWKGSQVKHEFAFADGRKFESLPGQIRKGWPKDSDLYFRVFGANRGDILLDDLRKIAQAHGGKLISTVWDGSQKKYRFAFADGREFLMRPGNLKFGGWPKDPDRCRGLSS</sequence>
<comment type="caution">
    <text evidence="1">The sequence shown here is derived from an EMBL/GenBank/DDBJ whole genome shotgun (WGS) entry which is preliminary data.</text>
</comment>
<organism evidence="1 2">
    <name type="scientific">Rhodoferax ferrireducens</name>
    <dbReference type="NCBI Taxonomy" id="192843"/>
    <lineage>
        <taxon>Bacteria</taxon>
        <taxon>Pseudomonadati</taxon>
        <taxon>Pseudomonadota</taxon>
        <taxon>Betaproteobacteria</taxon>
        <taxon>Burkholderiales</taxon>
        <taxon>Comamonadaceae</taxon>
        <taxon>Rhodoferax</taxon>
    </lineage>
</organism>
<evidence type="ECO:0000313" key="1">
    <source>
        <dbReference type="EMBL" id="OQW85792.1"/>
    </source>
</evidence>
<reference evidence="1 2" key="1">
    <citation type="submission" date="2017-01" db="EMBL/GenBank/DDBJ databases">
        <title>Novel large sulfur bacteria in the metagenomes of groundwater-fed chemosynthetic microbial mats in the Lake Huron basin.</title>
        <authorList>
            <person name="Sharrar A.M."/>
            <person name="Flood B.E."/>
            <person name="Bailey J.V."/>
            <person name="Jones D.S."/>
            <person name="Biddanda B."/>
            <person name="Ruberg S.A."/>
            <person name="Marcus D.N."/>
            <person name="Dick G.J."/>
        </authorList>
    </citation>
    <scope>NUCLEOTIDE SEQUENCE [LARGE SCALE GENOMIC DNA]</scope>
    <source>
        <strain evidence="1">A7</strain>
    </source>
</reference>
<accession>A0A1W9KNQ2</accession>
<name>A0A1W9KNQ2_9BURK</name>
<dbReference type="EMBL" id="MTEI01000035">
    <property type="protein sequence ID" value="OQW85792.1"/>
    <property type="molecule type" value="Genomic_DNA"/>
</dbReference>
<proteinExistence type="predicted"/>
<dbReference type="Proteomes" id="UP000192505">
    <property type="component" value="Unassembled WGS sequence"/>
</dbReference>
<gene>
    <name evidence="1" type="ORF">BWK72_20485</name>
</gene>
<protein>
    <submittedName>
        <fullName evidence="1">Uncharacterized protein</fullName>
    </submittedName>
</protein>
<evidence type="ECO:0000313" key="2">
    <source>
        <dbReference type="Proteomes" id="UP000192505"/>
    </source>
</evidence>